<evidence type="ECO:0000259" key="3">
    <source>
        <dbReference type="PROSITE" id="PS51462"/>
    </source>
</evidence>
<dbReference type="GO" id="GO:0016787">
    <property type="term" value="F:hydrolase activity"/>
    <property type="evidence" value="ECO:0007669"/>
    <property type="project" value="UniProtKB-KW"/>
</dbReference>
<keyword evidence="2" id="KW-0378">Hydrolase</keyword>
<dbReference type="OrthoDB" id="21342at2"/>
<dbReference type="PANTHER" id="PTHR43046">
    <property type="entry name" value="GDP-MANNOSE MANNOSYL HYDROLASE"/>
    <property type="match status" value="1"/>
</dbReference>
<dbReference type="PROSITE" id="PS00893">
    <property type="entry name" value="NUDIX_BOX"/>
    <property type="match status" value="1"/>
</dbReference>
<evidence type="ECO:0000313" key="4">
    <source>
        <dbReference type="EMBL" id="GEN80070.1"/>
    </source>
</evidence>
<dbReference type="InterPro" id="IPR015797">
    <property type="entry name" value="NUDIX_hydrolase-like_dom_sf"/>
</dbReference>
<evidence type="ECO:0000313" key="5">
    <source>
        <dbReference type="Proteomes" id="UP000321484"/>
    </source>
</evidence>
<dbReference type="InterPro" id="IPR000086">
    <property type="entry name" value="NUDIX_hydrolase_dom"/>
</dbReference>
<feature type="domain" description="Nudix hydrolase" evidence="3">
    <location>
        <begin position="12"/>
        <end position="150"/>
    </location>
</feature>
<dbReference type="InterPro" id="IPR020084">
    <property type="entry name" value="NUDIX_hydrolase_CS"/>
</dbReference>
<protein>
    <recommendedName>
        <fullName evidence="3">Nudix hydrolase domain-containing protein</fullName>
    </recommendedName>
</protein>
<dbReference type="Pfam" id="PF00293">
    <property type="entry name" value="NUDIX"/>
    <property type="match status" value="1"/>
</dbReference>
<proteinExistence type="predicted"/>
<evidence type="ECO:0000256" key="1">
    <source>
        <dbReference type="ARBA" id="ARBA00001946"/>
    </source>
</evidence>
<keyword evidence="5" id="KW-1185">Reference proteome</keyword>
<comment type="caution">
    <text evidence="4">The sequence shown here is derived from an EMBL/GenBank/DDBJ whole genome shotgun (WGS) entry which is preliminary data.</text>
</comment>
<comment type="cofactor">
    <cofactor evidence="1">
        <name>Mg(2+)</name>
        <dbReference type="ChEBI" id="CHEBI:18420"/>
    </cofactor>
</comment>
<dbReference type="PANTHER" id="PTHR43046:SF16">
    <property type="entry name" value="ADP-RIBOSE PYROPHOSPHATASE YJHB-RELATED"/>
    <property type="match status" value="1"/>
</dbReference>
<name>A0A511YXY8_9CELL</name>
<dbReference type="RefSeq" id="WP_034247791.1">
    <property type="nucleotide sequence ID" value="NZ_BJYK01000005.1"/>
</dbReference>
<dbReference type="SUPFAM" id="SSF55811">
    <property type="entry name" value="Nudix"/>
    <property type="match status" value="1"/>
</dbReference>
<dbReference type="Proteomes" id="UP000321484">
    <property type="component" value="Unassembled WGS sequence"/>
</dbReference>
<gene>
    <name evidence="4" type="ORF">AFE02nite_18040</name>
</gene>
<dbReference type="AlphaFoldDB" id="A0A511YXY8"/>
<accession>A0A511YXY8</accession>
<reference evidence="4 5" key="1">
    <citation type="submission" date="2019-07" db="EMBL/GenBank/DDBJ databases">
        <title>Whole genome shotgun sequence of Actinotalea fermentans NBRC 105374.</title>
        <authorList>
            <person name="Hosoyama A."/>
            <person name="Uohara A."/>
            <person name="Ohji S."/>
            <person name="Ichikawa N."/>
        </authorList>
    </citation>
    <scope>NUCLEOTIDE SEQUENCE [LARGE SCALE GENOMIC DNA]</scope>
    <source>
        <strain evidence="4 5">NBRC 105374</strain>
    </source>
</reference>
<dbReference type="EMBL" id="BJYK01000005">
    <property type="protein sequence ID" value="GEN80070.1"/>
    <property type="molecule type" value="Genomic_DNA"/>
</dbReference>
<dbReference type="PROSITE" id="PS51462">
    <property type="entry name" value="NUDIX"/>
    <property type="match status" value="1"/>
</dbReference>
<sequence>MAYTDDPADRALLVAAAYVVLQRRDPQRGDEVLLQLRRGTGYMDEHWAVLAGHLEPGETITAAAVREAAEESGVVVAEADLEPLTTLHRFIPGGPPIEQRADFFFRARRWAGEPTPLEPDRCADMRWFPLAALPTPVVPHELTVLRALTDGGRPPAVIAMPLVTGQP</sequence>
<dbReference type="Gene3D" id="3.90.79.10">
    <property type="entry name" value="Nucleoside Triphosphate Pyrophosphohydrolase"/>
    <property type="match status" value="1"/>
</dbReference>
<organism evidence="4 5">
    <name type="scientific">Actinotalea fermentans</name>
    <dbReference type="NCBI Taxonomy" id="43671"/>
    <lineage>
        <taxon>Bacteria</taxon>
        <taxon>Bacillati</taxon>
        <taxon>Actinomycetota</taxon>
        <taxon>Actinomycetes</taxon>
        <taxon>Micrococcales</taxon>
        <taxon>Cellulomonadaceae</taxon>
        <taxon>Actinotalea</taxon>
    </lineage>
</organism>
<evidence type="ECO:0000256" key="2">
    <source>
        <dbReference type="ARBA" id="ARBA00022801"/>
    </source>
</evidence>